<sequence length="146" mass="16522">MTTTPAERIGGWLLGPLAWLLLTLLSTSLALMLYATALLTPQTVAALGAQTLKENVLWFVSFAFAIAIWYYTLWLVIAFFKRRRSVPKHYIIWSLICVLLSLKAFAFSPISDDLAVRQLLFPLLAAALMVPYFKRSQRVKKTFVNP</sequence>
<dbReference type="InterPro" id="IPR019690">
    <property type="entry name" value="DUF2569"/>
</dbReference>
<evidence type="ECO:0000313" key="2">
    <source>
        <dbReference type="EMBL" id="SCC63805.1"/>
    </source>
</evidence>
<proteinExistence type="predicted"/>
<keyword evidence="3" id="KW-1185">Reference proteome</keyword>
<dbReference type="AlphaFoldDB" id="A0A1C4G7J7"/>
<dbReference type="OrthoDB" id="6504677at2"/>
<dbReference type="RefSeq" id="WP_090137858.1">
    <property type="nucleotide sequence ID" value="NZ_FMBC01000053.1"/>
</dbReference>
<keyword evidence="1" id="KW-0812">Transmembrane</keyword>
<evidence type="ECO:0008006" key="4">
    <source>
        <dbReference type="Google" id="ProtNLM"/>
    </source>
</evidence>
<keyword evidence="1" id="KW-0472">Membrane</keyword>
<feature type="transmembrane region" description="Helical" evidence="1">
    <location>
        <begin position="90"/>
        <end position="108"/>
    </location>
</feature>
<dbReference type="Pfam" id="PF10754">
    <property type="entry name" value="DUF2569"/>
    <property type="match status" value="1"/>
</dbReference>
<dbReference type="EMBL" id="FMBC01000053">
    <property type="protein sequence ID" value="SCC63805.1"/>
    <property type="molecule type" value="Genomic_DNA"/>
</dbReference>
<reference evidence="3" key="1">
    <citation type="submission" date="2016-08" db="EMBL/GenBank/DDBJ databases">
        <authorList>
            <person name="Varghese N."/>
            <person name="Submissions Spin"/>
        </authorList>
    </citation>
    <scope>NUCLEOTIDE SEQUENCE [LARGE SCALE GENOMIC DNA]</scope>
    <source>
        <strain evidence="3">REICA_142</strain>
    </source>
</reference>
<feature type="transmembrane region" description="Helical" evidence="1">
    <location>
        <begin position="114"/>
        <end position="133"/>
    </location>
</feature>
<evidence type="ECO:0000313" key="3">
    <source>
        <dbReference type="Proteomes" id="UP000198515"/>
    </source>
</evidence>
<evidence type="ECO:0000256" key="1">
    <source>
        <dbReference type="SAM" id="Phobius"/>
    </source>
</evidence>
<dbReference type="Proteomes" id="UP000198515">
    <property type="component" value="Unassembled WGS sequence"/>
</dbReference>
<organism evidence="2 3">
    <name type="scientific">Kosakonia oryziphila</name>
    <dbReference type="NCBI Taxonomy" id="1005667"/>
    <lineage>
        <taxon>Bacteria</taxon>
        <taxon>Pseudomonadati</taxon>
        <taxon>Pseudomonadota</taxon>
        <taxon>Gammaproteobacteria</taxon>
        <taxon>Enterobacterales</taxon>
        <taxon>Enterobacteriaceae</taxon>
        <taxon>Kosakonia</taxon>
    </lineage>
</organism>
<gene>
    <name evidence="2" type="ORF">GA0061070_105328</name>
</gene>
<feature type="transmembrane region" description="Helical" evidence="1">
    <location>
        <begin position="56"/>
        <end position="78"/>
    </location>
</feature>
<feature type="transmembrane region" description="Helical" evidence="1">
    <location>
        <begin position="12"/>
        <end position="36"/>
    </location>
</feature>
<accession>A0A1C4G7J7</accession>
<name>A0A1C4G7J7_9ENTR</name>
<keyword evidence="1" id="KW-1133">Transmembrane helix</keyword>
<protein>
    <recommendedName>
        <fullName evidence="4">DUF2569 domain-containing protein</fullName>
    </recommendedName>
</protein>